<evidence type="ECO:0000313" key="2">
    <source>
        <dbReference type="Proteomes" id="UP000187609"/>
    </source>
</evidence>
<comment type="caution">
    <text evidence="1">The sequence shown here is derived from an EMBL/GenBank/DDBJ whole genome shotgun (WGS) entry which is preliminary data.</text>
</comment>
<feature type="non-terminal residue" evidence="1">
    <location>
        <position position="67"/>
    </location>
</feature>
<evidence type="ECO:0000313" key="1">
    <source>
        <dbReference type="EMBL" id="OIT22264.1"/>
    </source>
</evidence>
<protein>
    <submittedName>
        <fullName evidence="1">Uncharacterized protein</fullName>
    </submittedName>
</protein>
<dbReference type="OMA" id="PKMINNM"/>
<reference evidence="1" key="1">
    <citation type="submission" date="2016-11" db="EMBL/GenBank/DDBJ databases">
        <title>The genome of Nicotiana attenuata.</title>
        <authorList>
            <person name="Xu S."/>
            <person name="Brockmoeller T."/>
            <person name="Gaquerel E."/>
            <person name="Navarro A."/>
            <person name="Kuhl H."/>
            <person name="Gase K."/>
            <person name="Ling Z."/>
            <person name="Zhou W."/>
            <person name="Kreitzer C."/>
            <person name="Stanke M."/>
            <person name="Tang H."/>
            <person name="Lyons E."/>
            <person name="Pandey P."/>
            <person name="Pandey S.P."/>
            <person name="Timmermann B."/>
            <person name="Baldwin I.T."/>
        </authorList>
    </citation>
    <scope>NUCLEOTIDE SEQUENCE [LARGE SCALE GENOMIC DNA]</scope>
    <source>
        <strain evidence="1">UT</strain>
    </source>
</reference>
<keyword evidence="2" id="KW-1185">Reference proteome</keyword>
<dbReference type="Proteomes" id="UP000187609">
    <property type="component" value="Unassembled WGS sequence"/>
</dbReference>
<gene>
    <name evidence="1" type="ORF">A4A49_59394</name>
</gene>
<dbReference type="EMBL" id="MJEQ01003792">
    <property type="protein sequence ID" value="OIT22264.1"/>
    <property type="molecule type" value="Genomic_DNA"/>
</dbReference>
<dbReference type="AlphaFoldDB" id="A0A1J6KBC9"/>
<accession>A0A1J6KBC9</accession>
<sequence>IGSSIDGIEKVQIPDDLLINNCDDPISAIVESTYPDFFNHVNDIDYLQQRAILAPTLDMVESINEYM</sequence>
<proteinExistence type="predicted"/>
<organism evidence="1 2">
    <name type="scientific">Nicotiana attenuata</name>
    <name type="common">Coyote tobacco</name>
    <dbReference type="NCBI Taxonomy" id="49451"/>
    <lineage>
        <taxon>Eukaryota</taxon>
        <taxon>Viridiplantae</taxon>
        <taxon>Streptophyta</taxon>
        <taxon>Embryophyta</taxon>
        <taxon>Tracheophyta</taxon>
        <taxon>Spermatophyta</taxon>
        <taxon>Magnoliopsida</taxon>
        <taxon>eudicotyledons</taxon>
        <taxon>Gunneridae</taxon>
        <taxon>Pentapetalae</taxon>
        <taxon>asterids</taxon>
        <taxon>lamiids</taxon>
        <taxon>Solanales</taxon>
        <taxon>Solanaceae</taxon>
        <taxon>Nicotianoideae</taxon>
        <taxon>Nicotianeae</taxon>
        <taxon>Nicotiana</taxon>
    </lineage>
</organism>
<dbReference type="Gramene" id="OIT22264">
    <property type="protein sequence ID" value="OIT22264"/>
    <property type="gene ID" value="A4A49_59394"/>
</dbReference>
<name>A0A1J6KBC9_NICAT</name>
<feature type="non-terminal residue" evidence="1">
    <location>
        <position position="1"/>
    </location>
</feature>